<evidence type="ECO:0000256" key="1">
    <source>
        <dbReference type="SAM" id="MobiDB-lite"/>
    </source>
</evidence>
<evidence type="ECO:0000313" key="2">
    <source>
        <dbReference type="EMBL" id="CAF4229076.1"/>
    </source>
</evidence>
<protein>
    <submittedName>
        <fullName evidence="2">Uncharacterized protein</fullName>
    </submittedName>
</protein>
<organism evidence="2 3">
    <name type="scientific">Rotaria sordida</name>
    <dbReference type="NCBI Taxonomy" id="392033"/>
    <lineage>
        <taxon>Eukaryota</taxon>
        <taxon>Metazoa</taxon>
        <taxon>Spiralia</taxon>
        <taxon>Gnathifera</taxon>
        <taxon>Rotifera</taxon>
        <taxon>Eurotatoria</taxon>
        <taxon>Bdelloidea</taxon>
        <taxon>Philodinida</taxon>
        <taxon>Philodinidae</taxon>
        <taxon>Rotaria</taxon>
    </lineage>
</organism>
<accession>A0A820DBQ5</accession>
<feature type="non-terminal residue" evidence="2">
    <location>
        <position position="1"/>
    </location>
</feature>
<name>A0A820DBQ5_9BILA</name>
<gene>
    <name evidence="2" type="ORF">FNK824_LOCUS37623</name>
</gene>
<feature type="compositionally biased region" description="Polar residues" evidence="1">
    <location>
        <begin position="68"/>
        <end position="77"/>
    </location>
</feature>
<dbReference type="Proteomes" id="UP000663874">
    <property type="component" value="Unassembled WGS sequence"/>
</dbReference>
<feature type="region of interest" description="Disordered" evidence="1">
    <location>
        <begin position="68"/>
        <end position="87"/>
    </location>
</feature>
<comment type="caution">
    <text evidence="2">The sequence shown here is derived from an EMBL/GenBank/DDBJ whole genome shotgun (WGS) entry which is preliminary data.</text>
</comment>
<dbReference type="AlphaFoldDB" id="A0A820DBQ5"/>
<sequence length="87" mass="10067">EIAKELVDKYWTSTTQLHWIATYLDPLFKDSFFVTEPLILEKQKKLIKEGIHILANDYKNAILPTPSLSISHETISPPTKKKKEDPM</sequence>
<proteinExistence type="predicted"/>
<dbReference type="EMBL" id="CAJOBE010019467">
    <property type="protein sequence ID" value="CAF4229076.1"/>
    <property type="molecule type" value="Genomic_DNA"/>
</dbReference>
<reference evidence="2" key="1">
    <citation type="submission" date="2021-02" db="EMBL/GenBank/DDBJ databases">
        <authorList>
            <person name="Nowell W R."/>
        </authorList>
    </citation>
    <scope>NUCLEOTIDE SEQUENCE</scope>
</reference>
<evidence type="ECO:0000313" key="3">
    <source>
        <dbReference type="Proteomes" id="UP000663874"/>
    </source>
</evidence>